<feature type="compositionally biased region" description="Acidic residues" evidence="16">
    <location>
        <begin position="1"/>
        <end position="10"/>
    </location>
</feature>
<evidence type="ECO:0000256" key="4">
    <source>
        <dbReference type="ARBA" id="ARBA00022832"/>
    </source>
</evidence>
<evidence type="ECO:0000256" key="7">
    <source>
        <dbReference type="ARBA" id="ARBA00023002"/>
    </source>
</evidence>
<comment type="catalytic activity">
    <reaction evidence="14">
        <text>a 2,3-saturated acyl-[ACP] + NADP(+) = a (2E)-enoyl-[ACP] + NADPH + H(+)</text>
        <dbReference type="Rhea" id="RHEA:22564"/>
        <dbReference type="Rhea" id="RHEA-COMP:9925"/>
        <dbReference type="Rhea" id="RHEA-COMP:9926"/>
        <dbReference type="ChEBI" id="CHEBI:15378"/>
        <dbReference type="ChEBI" id="CHEBI:57783"/>
        <dbReference type="ChEBI" id="CHEBI:58349"/>
        <dbReference type="ChEBI" id="CHEBI:78784"/>
        <dbReference type="ChEBI" id="CHEBI:78785"/>
        <dbReference type="EC" id="1.3.1.104"/>
    </reaction>
</comment>
<keyword evidence="10" id="KW-0275">Fatty acid biosynthesis</keyword>
<dbReference type="PANTHER" id="PTHR43981:SF2">
    <property type="entry name" value="ENOYL-[ACYL-CARRIER-PROTEIN] REDUCTASE, MITOCHONDRIAL"/>
    <property type="match status" value="1"/>
</dbReference>
<accession>A0A915ECC7</accession>
<keyword evidence="6" id="KW-0809">Transit peptide</keyword>
<dbReference type="GO" id="GO:0141148">
    <property type="term" value="F:enoyl-[acyl-carrier-protein] reductase (NADPH) activity"/>
    <property type="evidence" value="ECO:0007669"/>
    <property type="project" value="UniProtKB-EC"/>
</dbReference>
<dbReference type="InterPro" id="IPR051034">
    <property type="entry name" value="Mito_Enoyl-ACP_Reductase"/>
</dbReference>
<keyword evidence="9" id="KW-0496">Mitochondrion</keyword>
<evidence type="ECO:0000256" key="8">
    <source>
        <dbReference type="ARBA" id="ARBA00023098"/>
    </source>
</evidence>
<evidence type="ECO:0000256" key="6">
    <source>
        <dbReference type="ARBA" id="ARBA00022946"/>
    </source>
</evidence>
<evidence type="ECO:0000256" key="11">
    <source>
        <dbReference type="ARBA" id="ARBA00038963"/>
    </source>
</evidence>
<evidence type="ECO:0000259" key="17">
    <source>
        <dbReference type="PROSITE" id="PS50102"/>
    </source>
</evidence>
<dbReference type="InterPro" id="IPR011032">
    <property type="entry name" value="GroES-like_sf"/>
</dbReference>
<evidence type="ECO:0000256" key="12">
    <source>
        <dbReference type="ARBA" id="ARBA00041058"/>
    </source>
</evidence>
<dbReference type="PROSITE" id="PS50102">
    <property type="entry name" value="RRM"/>
    <property type="match status" value="2"/>
</dbReference>
<keyword evidence="3" id="KW-0444">Lipid biosynthesis</keyword>
<evidence type="ECO:0000313" key="19">
    <source>
        <dbReference type="WBParaSite" id="jg4837"/>
    </source>
</evidence>
<evidence type="ECO:0000256" key="3">
    <source>
        <dbReference type="ARBA" id="ARBA00022516"/>
    </source>
</evidence>
<dbReference type="WBParaSite" id="jg4837">
    <property type="protein sequence ID" value="jg4837"/>
    <property type="gene ID" value="jg4837"/>
</dbReference>
<evidence type="ECO:0000256" key="2">
    <source>
        <dbReference type="ARBA" id="ARBA00010371"/>
    </source>
</evidence>
<dbReference type="Pfam" id="PF00076">
    <property type="entry name" value="RRM_1"/>
    <property type="match status" value="2"/>
</dbReference>
<dbReference type="GO" id="GO:0006633">
    <property type="term" value="P:fatty acid biosynthetic process"/>
    <property type="evidence" value="ECO:0007669"/>
    <property type="project" value="UniProtKB-KW"/>
</dbReference>
<dbReference type="CDD" id="cd08290">
    <property type="entry name" value="ETR"/>
    <property type="match status" value="1"/>
</dbReference>
<evidence type="ECO:0000256" key="13">
    <source>
        <dbReference type="ARBA" id="ARBA00042123"/>
    </source>
</evidence>
<dbReference type="GO" id="GO:0005739">
    <property type="term" value="C:mitochondrion"/>
    <property type="evidence" value="ECO:0007669"/>
    <property type="project" value="UniProtKB-SubCell"/>
</dbReference>
<keyword evidence="7" id="KW-0560">Oxidoreductase</keyword>
<organism evidence="18 19">
    <name type="scientific">Ditylenchus dipsaci</name>
    <dbReference type="NCBI Taxonomy" id="166011"/>
    <lineage>
        <taxon>Eukaryota</taxon>
        <taxon>Metazoa</taxon>
        <taxon>Ecdysozoa</taxon>
        <taxon>Nematoda</taxon>
        <taxon>Chromadorea</taxon>
        <taxon>Rhabditida</taxon>
        <taxon>Tylenchina</taxon>
        <taxon>Tylenchomorpha</taxon>
        <taxon>Sphaerularioidea</taxon>
        <taxon>Anguinidae</taxon>
        <taxon>Anguininae</taxon>
        <taxon>Ditylenchus</taxon>
    </lineage>
</organism>
<sequence length="662" mass="73669">MGLSNDEDEFRPEIKVRPKVLESSKQKPPPPPAAKTTRILKVGNISPSATKDELHELFSYLGRIDECKLYPSSGALNQVKIGYIKFDKEKAVLVAQHLTNTVFIDRALVCVLCSRVIIQKLFSQLHSVPFYSGMIPDEEMAMQVDASISGQRQLPPNVVSQEQDAGDGQKVIVTIDPNLVALGLPPYPPLPAIMEPSKIEEIRRTVYVGNLEKSCDGDELMNFFNTNIGEVMYLRMTTGSDSLPCAYAYVEFSNQTSVSLALQNNGIEYQGRTLRIQHSRVAIIKPQQKTADQALAEVEEAIKCSVGKEKENSALLFQMNRKAILSWSTRNCNSFSNLARAYLSTKQLIYKERGDPSKILQLQLDDLDLNSLGQNEVVVRWLASPVNPADINQLQGVYPVKPELPAVAGNEGLGVCMGSFIHLVIAGFLLMSNNLRKYEQDRLYRIDKTLPMIDAATLQVNPPTAYRMLRDFISLVSGDVVVQNGGNSSVGRYVIQICRNMGLKSVSVVRDRPTVTELKTELKDLGADDVFTEEEFAKESRNMKGVKLGLNCVGGRSSLLLARILSPGGCMVSYGGMSKQPVQVPTGSLIFSDISLRGFWMSRWYDKKENQQERDHMYKVLGGWIKDGKLVSPKVKENKIEEYTKAISSAMSSDEMKQIFVF</sequence>
<keyword evidence="5" id="KW-0521">NADP</keyword>
<dbReference type="InterPro" id="IPR035979">
    <property type="entry name" value="RBD_domain_sf"/>
</dbReference>
<dbReference type="PANTHER" id="PTHR43981">
    <property type="entry name" value="ENOYL-[ACYL-CARRIER-PROTEIN] REDUCTASE, MITOCHONDRIAL"/>
    <property type="match status" value="1"/>
</dbReference>
<dbReference type="Pfam" id="PF00107">
    <property type="entry name" value="ADH_zinc_N"/>
    <property type="match status" value="1"/>
</dbReference>
<keyword evidence="4" id="KW-0276">Fatty acid metabolism</keyword>
<keyword evidence="15" id="KW-0694">RNA-binding</keyword>
<evidence type="ECO:0000256" key="14">
    <source>
        <dbReference type="ARBA" id="ARBA00048843"/>
    </source>
</evidence>
<dbReference type="InterPro" id="IPR020843">
    <property type="entry name" value="ER"/>
</dbReference>
<feature type="domain" description="RRM" evidence="17">
    <location>
        <begin position="38"/>
        <end position="108"/>
    </location>
</feature>
<dbReference type="SUPFAM" id="SSF51735">
    <property type="entry name" value="NAD(P)-binding Rossmann-fold domains"/>
    <property type="match status" value="1"/>
</dbReference>
<dbReference type="Gene3D" id="3.30.70.330">
    <property type="match status" value="2"/>
</dbReference>
<comment type="subcellular location">
    <subcellularLocation>
        <location evidence="1">Mitochondrion</location>
    </subcellularLocation>
</comment>
<keyword evidence="8" id="KW-0443">Lipid metabolism</keyword>
<dbReference type="FunFam" id="3.40.50.720:FF:000112">
    <property type="entry name" value="Enoyl-[acyl-carrier-protein] reductase 1, mitochondrial"/>
    <property type="match status" value="1"/>
</dbReference>
<reference evidence="19" key="1">
    <citation type="submission" date="2022-11" db="UniProtKB">
        <authorList>
            <consortium name="WormBaseParasite"/>
        </authorList>
    </citation>
    <scope>IDENTIFICATION</scope>
</reference>
<feature type="compositionally biased region" description="Basic and acidic residues" evidence="16">
    <location>
        <begin position="11"/>
        <end position="25"/>
    </location>
</feature>
<evidence type="ECO:0000256" key="9">
    <source>
        <dbReference type="ARBA" id="ARBA00023128"/>
    </source>
</evidence>
<dbReference type="EC" id="1.3.1.104" evidence="11"/>
<dbReference type="InterPro" id="IPR036291">
    <property type="entry name" value="NAD(P)-bd_dom_sf"/>
</dbReference>
<feature type="domain" description="RRM" evidence="17">
    <location>
        <begin position="204"/>
        <end position="281"/>
    </location>
</feature>
<dbReference type="SUPFAM" id="SSF54928">
    <property type="entry name" value="RNA-binding domain, RBD"/>
    <property type="match status" value="2"/>
</dbReference>
<dbReference type="Gene3D" id="3.40.50.720">
    <property type="entry name" value="NAD(P)-binding Rossmann-like Domain"/>
    <property type="match status" value="1"/>
</dbReference>
<proteinExistence type="inferred from homology"/>
<evidence type="ECO:0000256" key="15">
    <source>
        <dbReference type="PROSITE-ProRule" id="PRU00176"/>
    </source>
</evidence>
<protein>
    <recommendedName>
        <fullName evidence="12">Enoyl-[acyl-carrier-protein] reductase, mitochondrial</fullName>
        <ecNumber evidence="11">1.3.1.104</ecNumber>
    </recommendedName>
    <alternativeName>
        <fullName evidence="13">2-enoyl thioester reductase</fullName>
    </alternativeName>
</protein>
<name>A0A915ECC7_9BILA</name>
<keyword evidence="18" id="KW-1185">Reference proteome</keyword>
<dbReference type="SMART" id="SM00829">
    <property type="entry name" value="PKS_ER"/>
    <property type="match status" value="1"/>
</dbReference>
<dbReference type="InterPro" id="IPR012677">
    <property type="entry name" value="Nucleotide-bd_a/b_plait_sf"/>
</dbReference>
<evidence type="ECO:0000313" key="18">
    <source>
        <dbReference type="Proteomes" id="UP000887574"/>
    </source>
</evidence>
<comment type="similarity">
    <text evidence="2">Belongs to the zinc-containing alcohol dehydrogenase family. Quinone oxidoreductase subfamily.</text>
</comment>
<dbReference type="SMART" id="SM00360">
    <property type="entry name" value="RRM"/>
    <property type="match status" value="2"/>
</dbReference>
<feature type="region of interest" description="Disordered" evidence="16">
    <location>
        <begin position="1"/>
        <end position="36"/>
    </location>
</feature>
<dbReference type="GO" id="GO:0003723">
    <property type="term" value="F:RNA binding"/>
    <property type="evidence" value="ECO:0007669"/>
    <property type="project" value="UniProtKB-UniRule"/>
</dbReference>
<dbReference type="CDD" id="cd12259">
    <property type="entry name" value="RRM_SRSF11_SREK1"/>
    <property type="match status" value="1"/>
</dbReference>
<dbReference type="Proteomes" id="UP000887574">
    <property type="component" value="Unplaced"/>
</dbReference>
<dbReference type="InterPro" id="IPR013149">
    <property type="entry name" value="ADH-like_C"/>
</dbReference>
<evidence type="ECO:0000256" key="1">
    <source>
        <dbReference type="ARBA" id="ARBA00004173"/>
    </source>
</evidence>
<dbReference type="Gene3D" id="3.90.180.10">
    <property type="entry name" value="Medium-chain alcohol dehydrogenases, catalytic domain"/>
    <property type="match status" value="1"/>
</dbReference>
<evidence type="ECO:0000256" key="10">
    <source>
        <dbReference type="ARBA" id="ARBA00023160"/>
    </source>
</evidence>
<dbReference type="SUPFAM" id="SSF50129">
    <property type="entry name" value="GroES-like"/>
    <property type="match status" value="1"/>
</dbReference>
<evidence type="ECO:0000256" key="5">
    <source>
        <dbReference type="ARBA" id="ARBA00022857"/>
    </source>
</evidence>
<dbReference type="InterPro" id="IPR000504">
    <property type="entry name" value="RRM_dom"/>
</dbReference>
<evidence type="ECO:0000256" key="16">
    <source>
        <dbReference type="SAM" id="MobiDB-lite"/>
    </source>
</evidence>
<dbReference type="AlphaFoldDB" id="A0A915ECC7"/>